<reference evidence="3" key="2">
    <citation type="submission" date="2020-03" db="EMBL/GenBank/DDBJ databases">
        <title>The second near-complete assembly of the hexaploid bread wheat (Triticum aestivum) genome.</title>
        <authorList>
            <person name="Zimin A.V."/>
            <person name="Puiu D."/>
            <person name="Shumante A."/>
            <person name="Alonge M."/>
            <person name="Salzberg S.L."/>
        </authorList>
    </citation>
    <scope>NUCLEOTIDE SEQUENCE</scope>
    <source>
        <tissue evidence="3">Leaf</tissue>
    </source>
</reference>
<feature type="coiled-coil region" evidence="1">
    <location>
        <begin position="201"/>
        <end position="248"/>
    </location>
</feature>
<keyword evidence="1" id="KW-0175">Coiled coil</keyword>
<dbReference type="OrthoDB" id="1719803at2759"/>
<dbReference type="Proteomes" id="UP000815260">
    <property type="component" value="Chromosome 4B"/>
</dbReference>
<name>A0A9R1KC69_WHEAT</name>
<reference evidence="3" key="1">
    <citation type="journal article" date="2017" name="Gigascience">
        <title>The first near-complete assembly of the hexaploid bread wheat genome, Triticum aestivum.</title>
        <authorList>
            <person name="Zimin A.V."/>
            <person name="Puiu D."/>
            <person name="Hall R."/>
            <person name="Kingan S."/>
            <person name="Clavijo B.J."/>
            <person name="Salzberg S.L."/>
        </authorList>
    </citation>
    <scope>NUCLEOTIDE SEQUENCE</scope>
    <source>
        <tissue evidence="3">Leaf</tissue>
    </source>
</reference>
<comment type="caution">
    <text evidence="3">The sequence shown here is derived from an EMBL/GenBank/DDBJ whole genome shotgun (WGS) entry which is preliminary data.</text>
</comment>
<proteinExistence type="predicted"/>
<feature type="coiled-coil region" evidence="1">
    <location>
        <begin position="372"/>
        <end position="406"/>
    </location>
</feature>
<evidence type="ECO:0000313" key="3">
    <source>
        <dbReference type="EMBL" id="KAF7048640.1"/>
    </source>
</evidence>
<organism evidence="3">
    <name type="scientific">Triticum aestivum</name>
    <name type="common">Wheat</name>
    <dbReference type="NCBI Taxonomy" id="4565"/>
    <lineage>
        <taxon>Eukaryota</taxon>
        <taxon>Viridiplantae</taxon>
        <taxon>Streptophyta</taxon>
        <taxon>Embryophyta</taxon>
        <taxon>Tracheophyta</taxon>
        <taxon>Spermatophyta</taxon>
        <taxon>Magnoliopsida</taxon>
        <taxon>Liliopsida</taxon>
        <taxon>Poales</taxon>
        <taxon>Poaceae</taxon>
        <taxon>BOP clade</taxon>
        <taxon>Pooideae</taxon>
        <taxon>Triticodae</taxon>
        <taxon>Triticeae</taxon>
        <taxon>Triticinae</taxon>
        <taxon>Triticum</taxon>
    </lineage>
</organism>
<sequence length="625" mass="70515">MQQAGPGYVSVATRMLSQRTTALEQDIEILQKKLSGCLRENQNLQEELAEAYRVKSQLADLYGAELSKTKELEQQVRFFQSSVAQAFAERDGSLLECEKAKEREEAGLKMCATFEERTREYQTAMEDQKRLNDALQMELTELKAHTESSLNVVKKFYEVRSRECECPSNITFKEKCSILLDDSADSWSFNLDGETSTSKYIASLEQENESLKAKISKLQSNLRMSFEIEQHLQRNVRTLEKKQALNDDLMRDGLSALQKVYTHQRAEIMKILEEESLLLSTAVNEIQDKLTQICINAEIIGNPVEKMQCCDSSCKDVHVTMDIGPETIPKGDVPTGYSTTFDDSKALAQTLQEKMEALMLFSQEQERYLLEKQKNQAIIEDLQKNLSQVKDEKVKVLMELAKLKEAYLLKCSTANDGHGIVDTPKIISGHDQQGMLKTILNRTSLRQWIKKENNTGHESSRGNDQTVCRGCSVDLSRMKVENATLLESVATMERLTSLVHRLHRVLMKVYDDVKSGCSLESSYEALNSLITEANLMRTALGVVLPVSWPGDSSGGITSDSPKSSKSEKADPLGSASMEMLELLSCGYPQRELYVQEMIKDSEACIQFNLERELSLELISYCVLLL</sequence>
<dbReference type="EMBL" id="CM022221">
    <property type="protein sequence ID" value="KAF7048640.1"/>
    <property type="molecule type" value="Genomic_DNA"/>
</dbReference>
<gene>
    <name evidence="3" type="ORF">CFC21_057366</name>
</gene>
<dbReference type="PANTHER" id="PTHR35712">
    <property type="entry name" value="MYOSIN HEAVY CHAIN-LIKE PROTEIN"/>
    <property type="match status" value="1"/>
</dbReference>
<feature type="region of interest" description="Disordered" evidence="2">
    <location>
        <begin position="551"/>
        <end position="570"/>
    </location>
</feature>
<evidence type="ECO:0000256" key="1">
    <source>
        <dbReference type="SAM" id="Coils"/>
    </source>
</evidence>
<dbReference type="PANTHER" id="PTHR35712:SF1">
    <property type="entry name" value="MYOSIN HEAVY CHAIN-LIKE PROTEIN"/>
    <property type="match status" value="1"/>
</dbReference>
<protein>
    <submittedName>
        <fullName evidence="3">Uncharacterized protein</fullName>
    </submittedName>
</protein>
<evidence type="ECO:0000256" key="2">
    <source>
        <dbReference type="SAM" id="MobiDB-lite"/>
    </source>
</evidence>
<dbReference type="AlphaFoldDB" id="A0A9R1KC69"/>
<accession>A0A9R1KC69</accession>
<feature type="coiled-coil region" evidence="1">
    <location>
        <begin position="27"/>
        <end position="61"/>
    </location>
</feature>